<accession>A0A7S0IBN5</accession>
<sequence>MHVSMSLAAHRVALSARRTRGPERRAPRTIVSASEGGSSSSPGHVASSSRRVALLSSAAFAFLPPTALADEGGSFLRDIQDGNLARKARLFMGPLQLTRDRLDELERTEASMNVDDLAVALGKATLDCLNPRGPLAQYAQVRDVCTLSILVKSATKGPAVVNADDSPETAAVRAAANALVTSYDELGKELASETTGGARAAAFEASRARLRDTAAALLGCFRLDERFAGSIRSDFPDLFGA</sequence>
<evidence type="ECO:0000313" key="2">
    <source>
        <dbReference type="EMBL" id="CAD8516765.1"/>
    </source>
</evidence>
<gene>
    <name evidence="2" type="ORF">MCOM1403_LOCUS4191</name>
</gene>
<feature type="compositionally biased region" description="Low complexity" evidence="1">
    <location>
        <begin position="28"/>
        <end position="46"/>
    </location>
</feature>
<feature type="region of interest" description="Disordered" evidence="1">
    <location>
        <begin position="14"/>
        <end position="46"/>
    </location>
</feature>
<proteinExistence type="predicted"/>
<reference evidence="2" key="1">
    <citation type="submission" date="2021-01" db="EMBL/GenBank/DDBJ databases">
        <authorList>
            <person name="Corre E."/>
            <person name="Pelletier E."/>
            <person name="Niang G."/>
            <person name="Scheremetjew M."/>
            <person name="Finn R."/>
            <person name="Kale V."/>
            <person name="Holt S."/>
            <person name="Cochrane G."/>
            <person name="Meng A."/>
            <person name="Brown T."/>
            <person name="Cohen L."/>
        </authorList>
    </citation>
    <scope>NUCLEOTIDE SEQUENCE</scope>
    <source>
        <strain evidence="2">CCMP1723</strain>
    </source>
</reference>
<protein>
    <submittedName>
        <fullName evidence="2">Uncharacterized protein</fullName>
    </submittedName>
</protein>
<name>A0A7S0IBN5_MICPS</name>
<organism evidence="2">
    <name type="scientific">Micromonas pusilla</name>
    <name type="common">Picoplanktonic green alga</name>
    <name type="synonym">Chromulina pusilla</name>
    <dbReference type="NCBI Taxonomy" id="38833"/>
    <lineage>
        <taxon>Eukaryota</taxon>
        <taxon>Viridiplantae</taxon>
        <taxon>Chlorophyta</taxon>
        <taxon>Mamiellophyceae</taxon>
        <taxon>Mamiellales</taxon>
        <taxon>Mamiellaceae</taxon>
        <taxon>Micromonas</taxon>
    </lineage>
</organism>
<evidence type="ECO:0000256" key="1">
    <source>
        <dbReference type="SAM" id="MobiDB-lite"/>
    </source>
</evidence>
<dbReference type="EMBL" id="HBEQ01005298">
    <property type="protein sequence ID" value="CAD8516765.1"/>
    <property type="molecule type" value="Transcribed_RNA"/>
</dbReference>
<dbReference type="AlphaFoldDB" id="A0A7S0IBN5"/>